<organism evidence="2">
    <name type="scientific">Anguilla anguilla</name>
    <name type="common">European freshwater eel</name>
    <name type="synonym">Muraena anguilla</name>
    <dbReference type="NCBI Taxonomy" id="7936"/>
    <lineage>
        <taxon>Eukaryota</taxon>
        <taxon>Metazoa</taxon>
        <taxon>Chordata</taxon>
        <taxon>Craniata</taxon>
        <taxon>Vertebrata</taxon>
        <taxon>Euteleostomi</taxon>
        <taxon>Actinopterygii</taxon>
        <taxon>Neopterygii</taxon>
        <taxon>Teleostei</taxon>
        <taxon>Anguilliformes</taxon>
        <taxon>Anguillidae</taxon>
        <taxon>Anguilla</taxon>
    </lineage>
</organism>
<evidence type="ECO:0000256" key="1">
    <source>
        <dbReference type="SAM" id="MobiDB-lite"/>
    </source>
</evidence>
<dbReference type="AlphaFoldDB" id="A0A0E9RYY6"/>
<feature type="region of interest" description="Disordered" evidence="1">
    <location>
        <begin position="1"/>
        <end position="29"/>
    </location>
</feature>
<reference evidence="2" key="2">
    <citation type="journal article" date="2015" name="Fish Shellfish Immunol.">
        <title>Early steps in the European eel (Anguilla anguilla)-Vibrio vulnificus interaction in the gills: Role of the RtxA13 toxin.</title>
        <authorList>
            <person name="Callol A."/>
            <person name="Pajuelo D."/>
            <person name="Ebbesson L."/>
            <person name="Teles M."/>
            <person name="MacKenzie S."/>
            <person name="Amaro C."/>
        </authorList>
    </citation>
    <scope>NUCLEOTIDE SEQUENCE</scope>
</reference>
<accession>A0A0E9RYY6</accession>
<evidence type="ECO:0000313" key="2">
    <source>
        <dbReference type="EMBL" id="JAH34266.1"/>
    </source>
</evidence>
<proteinExistence type="predicted"/>
<dbReference type="EMBL" id="GBXM01074311">
    <property type="protein sequence ID" value="JAH34266.1"/>
    <property type="molecule type" value="Transcribed_RNA"/>
</dbReference>
<name>A0A0E9RYY6_ANGAN</name>
<sequence length="70" mass="7696">MIPFLLETTDPTAEARAGAGPGGAQHLNSSPVTCPFATFRLLNLAPDRHTPFLFSYQIFLFVLIEFSDLL</sequence>
<reference evidence="2" key="1">
    <citation type="submission" date="2014-11" db="EMBL/GenBank/DDBJ databases">
        <authorList>
            <person name="Amaro Gonzalez C."/>
        </authorList>
    </citation>
    <scope>NUCLEOTIDE SEQUENCE</scope>
</reference>
<protein>
    <submittedName>
        <fullName evidence="2">Uncharacterized protein</fullName>
    </submittedName>
</protein>